<comment type="caution">
    <text evidence="2">The sequence shown here is derived from an EMBL/GenBank/DDBJ whole genome shotgun (WGS) entry which is preliminary data.</text>
</comment>
<evidence type="ECO:0000313" key="2">
    <source>
        <dbReference type="EMBL" id="GEU54894.1"/>
    </source>
</evidence>
<organism evidence="2">
    <name type="scientific">Tanacetum cinerariifolium</name>
    <name type="common">Dalmatian daisy</name>
    <name type="synonym">Chrysanthemum cinerariifolium</name>
    <dbReference type="NCBI Taxonomy" id="118510"/>
    <lineage>
        <taxon>Eukaryota</taxon>
        <taxon>Viridiplantae</taxon>
        <taxon>Streptophyta</taxon>
        <taxon>Embryophyta</taxon>
        <taxon>Tracheophyta</taxon>
        <taxon>Spermatophyta</taxon>
        <taxon>Magnoliopsida</taxon>
        <taxon>eudicotyledons</taxon>
        <taxon>Gunneridae</taxon>
        <taxon>Pentapetalae</taxon>
        <taxon>asterids</taxon>
        <taxon>campanulids</taxon>
        <taxon>Asterales</taxon>
        <taxon>Asteraceae</taxon>
        <taxon>Asteroideae</taxon>
        <taxon>Anthemideae</taxon>
        <taxon>Anthemidinae</taxon>
        <taxon>Tanacetum</taxon>
    </lineage>
</organism>
<dbReference type="EMBL" id="BKCJ010003405">
    <property type="protein sequence ID" value="GEU54894.1"/>
    <property type="molecule type" value="Genomic_DNA"/>
</dbReference>
<name>A0A6L2L401_TANCI</name>
<proteinExistence type="predicted"/>
<dbReference type="InterPro" id="IPR057670">
    <property type="entry name" value="SH3_retrovirus"/>
</dbReference>
<accession>A0A6L2L401</accession>
<protein>
    <submittedName>
        <fullName evidence="2">Ribonuclease H-like domain-containing protein</fullName>
    </submittedName>
</protein>
<dbReference type="Pfam" id="PF25597">
    <property type="entry name" value="SH3_retrovirus"/>
    <property type="match status" value="1"/>
</dbReference>
<dbReference type="AlphaFoldDB" id="A0A6L2L401"/>
<reference evidence="2" key="1">
    <citation type="journal article" date="2019" name="Sci. Rep.">
        <title>Draft genome of Tanacetum cinerariifolium, the natural source of mosquito coil.</title>
        <authorList>
            <person name="Yamashiro T."/>
            <person name="Shiraishi A."/>
            <person name="Satake H."/>
            <person name="Nakayama K."/>
        </authorList>
    </citation>
    <scope>NUCLEOTIDE SEQUENCE</scope>
</reference>
<sequence length="160" mass="18333">MRPFGYLVTILNTLDHLGKFDGKDDEGFFVRYSLNSKAFSVFNIRNKIVEETLHITFLENKPNVARSRPTWLFDIDTLTKSMNYKPVVTRNQSNDTTGKARVETVPDKDYRLLPLWTQDLLFSSSSKDSPGDGFKPSGEGDVRIWSLIDLQACRTYSILM</sequence>
<evidence type="ECO:0000259" key="1">
    <source>
        <dbReference type="Pfam" id="PF25597"/>
    </source>
</evidence>
<gene>
    <name evidence="2" type="ORF">Tci_026872</name>
</gene>
<feature type="domain" description="Retroviral polymerase SH3-like" evidence="1">
    <location>
        <begin position="15"/>
        <end position="62"/>
    </location>
</feature>